<gene>
    <name evidence="2" type="ORF">JJB07_01390</name>
</gene>
<evidence type="ECO:0000256" key="1">
    <source>
        <dbReference type="SAM" id="Phobius"/>
    </source>
</evidence>
<dbReference type="Proteomes" id="UP000602284">
    <property type="component" value="Unassembled WGS sequence"/>
</dbReference>
<name>A0ABS1J4U8_9BACL</name>
<organism evidence="2 3">
    <name type="scientific">Tumebacillus amylolyticus</name>
    <dbReference type="NCBI Taxonomy" id="2801339"/>
    <lineage>
        <taxon>Bacteria</taxon>
        <taxon>Bacillati</taxon>
        <taxon>Bacillota</taxon>
        <taxon>Bacilli</taxon>
        <taxon>Bacillales</taxon>
        <taxon>Alicyclobacillaceae</taxon>
        <taxon>Tumebacillus</taxon>
    </lineage>
</organism>
<dbReference type="RefSeq" id="WP_201630482.1">
    <property type="nucleotide sequence ID" value="NZ_JAEQNB010000001.1"/>
</dbReference>
<proteinExistence type="predicted"/>
<accession>A0ABS1J4U8</accession>
<sequence length="57" mass="6652">MLESLALIFCFFMIAYGYIRYLIALARRQENPVVHALWMPAAAFVYAAMLAFDTWIF</sequence>
<feature type="transmembrane region" description="Helical" evidence="1">
    <location>
        <begin position="36"/>
        <end position="56"/>
    </location>
</feature>
<protein>
    <submittedName>
        <fullName evidence="2">Uncharacterized protein</fullName>
    </submittedName>
</protein>
<evidence type="ECO:0000313" key="2">
    <source>
        <dbReference type="EMBL" id="MBL0385286.1"/>
    </source>
</evidence>
<evidence type="ECO:0000313" key="3">
    <source>
        <dbReference type="Proteomes" id="UP000602284"/>
    </source>
</evidence>
<keyword evidence="3" id="KW-1185">Reference proteome</keyword>
<feature type="transmembrane region" description="Helical" evidence="1">
    <location>
        <begin position="6"/>
        <end position="24"/>
    </location>
</feature>
<keyword evidence="1" id="KW-0472">Membrane</keyword>
<dbReference type="EMBL" id="JAEQNB010000001">
    <property type="protein sequence ID" value="MBL0385286.1"/>
    <property type="molecule type" value="Genomic_DNA"/>
</dbReference>
<comment type="caution">
    <text evidence="2">The sequence shown here is derived from an EMBL/GenBank/DDBJ whole genome shotgun (WGS) entry which is preliminary data.</text>
</comment>
<keyword evidence="1" id="KW-1133">Transmembrane helix</keyword>
<keyword evidence="1" id="KW-0812">Transmembrane</keyword>
<reference evidence="2 3" key="1">
    <citation type="submission" date="2021-01" db="EMBL/GenBank/DDBJ databases">
        <title>Tumebacillus sp. strain ITR2 16S ribosomal RNA gene Genome sequencing and assembly.</title>
        <authorList>
            <person name="Kang M."/>
        </authorList>
    </citation>
    <scope>NUCLEOTIDE SEQUENCE [LARGE SCALE GENOMIC DNA]</scope>
    <source>
        <strain evidence="2 3">ITR2</strain>
    </source>
</reference>